<evidence type="ECO:0000259" key="1">
    <source>
        <dbReference type="Pfam" id="PF06985"/>
    </source>
</evidence>
<dbReference type="STRING" id="196109.A0A136IT99"/>
<name>A0A136IT99_9PEZI</name>
<dbReference type="OrthoDB" id="20872at2759"/>
<accession>A0A136IT99</accession>
<evidence type="ECO:0000313" key="2">
    <source>
        <dbReference type="EMBL" id="KXJ88113.1"/>
    </source>
</evidence>
<sequence length="247" mass="28420">MRLLNAETICLEEYFEESVPKYAILSHTWGPGEVSFQDLNQDPNHKSKAGYHKIAESCRLAVQYGYGYVWVDTCCIDKSSSAELSEAINSMCRWYENSGVCFVYLADVPSDDDVFDDNSAFSQSRWHSRGWTLQELLAPKQHVFFGSNWGRIARYRALMKETTDIDLISDLYYLDSPSPWKKCSVATKLSWASRRRTTRKEDIAYCLLGLLEVQIPLLYGEGDNAFRRLLIKLMEQDNSHDIFLAGY</sequence>
<dbReference type="AlphaFoldDB" id="A0A136IT99"/>
<dbReference type="InterPro" id="IPR010730">
    <property type="entry name" value="HET"/>
</dbReference>
<reference evidence="3" key="1">
    <citation type="submission" date="2016-02" db="EMBL/GenBank/DDBJ databases">
        <title>Draft genome sequence of Microdochium bolleyi, a fungal endophyte of beachgrass.</title>
        <authorList>
            <consortium name="DOE Joint Genome Institute"/>
            <person name="David A.S."/>
            <person name="May G."/>
            <person name="Haridas S."/>
            <person name="Lim J."/>
            <person name="Wang M."/>
            <person name="Labutti K."/>
            <person name="Lipzen A."/>
            <person name="Barry K."/>
            <person name="Grigoriev I.V."/>
        </authorList>
    </citation>
    <scope>NUCLEOTIDE SEQUENCE [LARGE SCALE GENOMIC DNA]</scope>
    <source>
        <strain evidence="3">J235TASD1</strain>
    </source>
</reference>
<dbReference type="PANTHER" id="PTHR10622:SF10">
    <property type="entry name" value="HET DOMAIN-CONTAINING PROTEIN"/>
    <property type="match status" value="1"/>
</dbReference>
<dbReference type="Pfam" id="PF06985">
    <property type="entry name" value="HET"/>
    <property type="match status" value="1"/>
</dbReference>
<protein>
    <submittedName>
        <fullName evidence="2">Heterokaryon incompatibility protein-domain-containing protein</fullName>
    </submittedName>
</protein>
<feature type="non-terminal residue" evidence="2">
    <location>
        <position position="247"/>
    </location>
</feature>
<dbReference type="InParanoid" id="A0A136IT99"/>
<organism evidence="2 3">
    <name type="scientific">Microdochium bolleyi</name>
    <dbReference type="NCBI Taxonomy" id="196109"/>
    <lineage>
        <taxon>Eukaryota</taxon>
        <taxon>Fungi</taxon>
        <taxon>Dikarya</taxon>
        <taxon>Ascomycota</taxon>
        <taxon>Pezizomycotina</taxon>
        <taxon>Sordariomycetes</taxon>
        <taxon>Xylariomycetidae</taxon>
        <taxon>Xylariales</taxon>
        <taxon>Microdochiaceae</taxon>
        <taxon>Microdochium</taxon>
    </lineage>
</organism>
<dbReference type="Proteomes" id="UP000070501">
    <property type="component" value="Unassembled WGS sequence"/>
</dbReference>
<feature type="domain" description="Heterokaryon incompatibility" evidence="1">
    <location>
        <begin position="22"/>
        <end position="111"/>
    </location>
</feature>
<dbReference type="EMBL" id="KQ964259">
    <property type="protein sequence ID" value="KXJ88113.1"/>
    <property type="molecule type" value="Genomic_DNA"/>
</dbReference>
<dbReference type="PANTHER" id="PTHR10622">
    <property type="entry name" value="HET DOMAIN-CONTAINING PROTEIN"/>
    <property type="match status" value="1"/>
</dbReference>
<evidence type="ECO:0000313" key="3">
    <source>
        <dbReference type="Proteomes" id="UP000070501"/>
    </source>
</evidence>
<proteinExistence type="predicted"/>
<keyword evidence="3" id="KW-1185">Reference proteome</keyword>
<gene>
    <name evidence="2" type="ORF">Micbo1qcDRAFT_138466</name>
</gene>